<evidence type="ECO:0000313" key="3">
    <source>
        <dbReference type="EMBL" id="KUJ15230.1"/>
    </source>
</evidence>
<sequence>MSNLHDLDSNDWEHRSRKSPTHVPHERALANSSLAASPSLLQSTSTALSIPRPEVTKAASAHPDQSSCLLNCRDVFRDSILSYDNDFHKICNILANENGDVIFHDLYICDEGCGVMVGASQDAIVNWIISRCESLGYFNLVDPGPPPTGSNTTTLSPSLSTSVNGLLIQATSSNLQGNGQETATISQTVTPSKHFTSLLSSSFTNSPNALSSRPALASTSVPLSDSINVYFATTTTTRTSIAPAISTISYTPTLFPSLFSASILGAPSITPTSSSSPLSFTQTPSSRHTSSSPTSTPPPLPKMDINTEVGLILTVIGIVFLFFAVIIVIFVRQRQRTYFRTLITKHRNKEKCDSQIHLAGDSEAGHCSCITRRHRMRTRGIVYPQSSEYSRSTSGRSPSRPPKVPPKDRRYGAYYPQFLFPSQDAEVEELPISPVVVTVDGIRHELHHPAPNRNLMVDEHGIRWPERVELRGEAKEFLDWSRDYDRKDAEKRARDTARREAERKRASEYDLEQGRREKQKRYERKVRGGQIQGGRGRGGFLLESSSGMRILSPANPRVGSHTQSNYECE</sequence>
<dbReference type="GeneID" id="28814771"/>
<dbReference type="KEGG" id="psco:LY89DRAFT_106818"/>
<dbReference type="EMBL" id="KQ947418">
    <property type="protein sequence ID" value="KUJ15230.1"/>
    <property type="molecule type" value="Genomic_DNA"/>
</dbReference>
<feature type="region of interest" description="Disordered" evidence="1">
    <location>
        <begin position="1"/>
        <end position="25"/>
    </location>
</feature>
<organism evidence="3 4">
    <name type="scientific">Mollisia scopiformis</name>
    <name type="common">Conifer needle endophyte fungus</name>
    <name type="synonym">Phialocephala scopiformis</name>
    <dbReference type="NCBI Taxonomy" id="149040"/>
    <lineage>
        <taxon>Eukaryota</taxon>
        <taxon>Fungi</taxon>
        <taxon>Dikarya</taxon>
        <taxon>Ascomycota</taxon>
        <taxon>Pezizomycotina</taxon>
        <taxon>Leotiomycetes</taxon>
        <taxon>Helotiales</taxon>
        <taxon>Mollisiaceae</taxon>
        <taxon>Mollisia</taxon>
    </lineage>
</organism>
<feature type="region of interest" description="Disordered" evidence="1">
    <location>
        <begin position="488"/>
        <end position="569"/>
    </location>
</feature>
<feature type="region of interest" description="Disordered" evidence="1">
    <location>
        <begin position="271"/>
        <end position="301"/>
    </location>
</feature>
<evidence type="ECO:0000256" key="1">
    <source>
        <dbReference type="SAM" id="MobiDB-lite"/>
    </source>
</evidence>
<name>A0A194X4X7_MOLSC</name>
<keyword evidence="2" id="KW-0812">Transmembrane</keyword>
<dbReference type="RefSeq" id="XP_018069585.1">
    <property type="nucleotide sequence ID" value="XM_018205045.1"/>
</dbReference>
<dbReference type="Proteomes" id="UP000070700">
    <property type="component" value="Unassembled WGS sequence"/>
</dbReference>
<reference evidence="3 4" key="1">
    <citation type="submission" date="2015-10" db="EMBL/GenBank/DDBJ databases">
        <title>Full genome of DAOMC 229536 Phialocephala scopiformis, a fungal endophyte of spruce producing the potent anti-insectan compound rugulosin.</title>
        <authorList>
            <consortium name="DOE Joint Genome Institute"/>
            <person name="Walker A.K."/>
            <person name="Frasz S.L."/>
            <person name="Seifert K.A."/>
            <person name="Miller J.D."/>
            <person name="Mondo S.J."/>
            <person name="Labutti K."/>
            <person name="Lipzen A."/>
            <person name="Dockter R."/>
            <person name="Kennedy M."/>
            <person name="Grigoriev I.V."/>
            <person name="Spatafora J.W."/>
        </authorList>
    </citation>
    <scope>NUCLEOTIDE SEQUENCE [LARGE SCALE GENOMIC DNA]</scope>
    <source>
        <strain evidence="3 4">CBS 120377</strain>
    </source>
</reference>
<protein>
    <submittedName>
        <fullName evidence="3">Uncharacterized protein</fullName>
    </submittedName>
</protein>
<accession>A0A194X4X7</accession>
<dbReference type="STRING" id="149040.A0A194X4X7"/>
<evidence type="ECO:0000313" key="4">
    <source>
        <dbReference type="Proteomes" id="UP000070700"/>
    </source>
</evidence>
<keyword evidence="2" id="KW-1133">Transmembrane helix</keyword>
<keyword evidence="2" id="KW-0472">Membrane</keyword>
<gene>
    <name evidence="3" type="ORF">LY89DRAFT_106818</name>
</gene>
<feature type="compositionally biased region" description="Polar residues" evidence="1">
    <location>
        <begin position="560"/>
        <end position="569"/>
    </location>
</feature>
<feature type="compositionally biased region" description="Basic and acidic residues" evidence="1">
    <location>
        <begin position="488"/>
        <end position="516"/>
    </location>
</feature>
<proteinExistence type="predicted"/>
<evidence type="ECO:0000256" key="2">
    <source>
        <dbReference type="SAM" id="Phobius"/>
    </source>
</evidence>
<feature type="compositionally biased region" description="Gly residues" evidence="1">
    <location>
        <begin position="530"/>
        <end position="539"/>
    </location>
</feature>
<feature type="transmembrane region" description="Helical" evidence="2">
    <location>
        <begin position="309"/>
        <end position="331"/>
    </location>
</feature>
<keyword evidence="4" id="KW-1185">Reference proteome</keyword>
<feature type="region of interest" description="Disordered" evidence="1">
    <location>
        <begin position="381"/>
        <end position="409"/>
    </location>
</feature>
<dbReference type="InParanoid" id="A0A194X4X7"/>
<dbReference type="OrthoDB" id="3560188at2759"/>
<dbReference type="AlphaFoldDB" id="A0A194X4X7"/>
<feature type="compositionally biased region" description="Low complexity" evidence="1">
    <location>
        <begin position="271"/>
        <end position="294"/>
    </location>
</feature>
<feature type="compositionally biased region" description="Low complexity" evidence="1">
    <location>
        <begin position="386"/>
        <end position="398"/>
    </location>
</feature>
<feature type="compositionally biased region" description="Basic and acidic residues" evidence="1">
    <location>
        <begin position="1"/>
        <end position="14"/>
    </location>
</feature>